<keyword evidence="6" id="KW-0472">Membrane</keyword>
<evidence type="ECO:0000313" key="10">
    <source>
        <dbReference type="Proteomes" id="UP001501599"/>
    </source>
</evidence>
<keyword evidence="6" id="KW-0812">Transmembrane</keyword>
<dbReference type="CDD" id="cd15482">
    <property type="entry name" value="Sialidase_non-viral"/>
    <property type="match status" value="1"/>
</dbReference>
<keyword evidence="10" id="KW-1185">Reference proteome</keyword>
<sequence length="530" mass="54000">MPRPTMRARTRRIALAAVAVVGALLLPITALVVAAPAMAAGSDGPTPYTVTASGVTLPDGATFQDNGHVNVRYVVDGRQRPANAHFEAKCVTRSDAECAGERHDLAQFIGQRTLPWDAMGLPANACIVWVQMSAYNEHFGEGGQAPVCRTTASVPAPPAPTTPSEPTPTTPSEPAPTTPSEPTPTTPSEPAVVHPQIQDYVGACDAAFVLDNSSSTVDVTYTVNGVSYLVAAGTGIHTDADGTRIAPVDGQYVITTDSGRTWTFPARSCVVEPQIQDYVAACDAAFVLDNSSSTVDVTYTVNGVSYRVPAGTGIHTDADGTRIAPVDGQYVITTDTGRTWTFPARACGVTPVPSEPAPSEPAPSEPTPSEPAPSDPAPSDPAPSDPAPSDPAPSEPAPSEPAPSGPTPSDPGTDVPAVEEPTPSEPTPSEPAPSDPAPSDPAPSEPTPSEPAPSDQPAVDVDPAVDVPASAAQPAAAQPTAAQPTAPQPTAVASSDATSLPRTGGEPLLLVLLLGGVLMAVGATVRLARR</sequence>
<evidence type="ECO:0000256" key="1">
    <source>
        <dbReference type="ARBA" id="ARBA00022512"/>
    </source>
</evidence>
<dbReference type="PROSITE" id="PS50847">
    <property type="entry name" value="GRAM_POS_ANCHORING"/>
    <property type="match status" value="1"/>
</dbReference>
<feature type="compositionally biased region" description="Low complexity" evidence="5">
    <location>
        <begin position="452"/>
        <end position="495"/>
    </location>
</feature>
<feature type="transmembrane region" description="Helical" evidence="6">
    <location>
        <begin position="508"/>
        <end position="528"/>
    </location>
</feature>
<keyword evidence="3 7" id="KW-0732">Signal</keyword>
<dbReference type="SUPFAM" id="SSF50939">
    <property type="entry name" value="Sialidases"/>
    <property type="match status" value="1"/>
</dbReference>
<evidence type="ECO:0000259" key="8">
    <source>
        <dbReference type="PROSITE" id="PS50847"/>
    </source>
</evidence>
<keyword evidence="1" id="KW-0134">Cell wall</keyword>
<dbReference type="EMBL" id="BAAAQT010000008">
    <property type="protein sequence ID" value="GAA2175899.1"/>
    <property type="molecule type" value="Genomic_DNA"/>
</dbReference>
<feature type="chain" id="PRO_5046176203" description="Gram-positive cocci surface proteins LPxTG domain-containing protein" evidence="7">
    <location>
        <begin position="40"/>
        <end position="530"/>
    </location>
</feature>
<dbReference type="RefSeq" id="WP_344344624.1">
    <property type="nucleotide sequence ID" value="NZ_BAAAQT010000008.1"/>
</dbReference>
<accession>A0ABN3AY52</accession>
<protein>
    <recommendedName>
        <fullName evidence="8">Gram-positive cocci surface proteins LPxTG domain-containing protein</fullName>
    </recommendedName>
</protein>
<dbReference type="PROSITE" id="PS51318">
    <property type="entry name" value="TAT"/>
    <property type="match status" value="1"/>
</dbReference>
<feature type="region of interest" description="Disordered" evidence="5">
    <location>
        <begin position="149"/>
        <end position="191"/>
    </location>
</feature>
<name>A0ABN3AY52_9MICO</name>
<reference evidence="9 10" key="1">
    <citation type="journal article" date="2019" name="Int. J. Syst. Evol. Microbiol.">
        <title>The Global Catalogue of Microorganisms (GCM) 10K type strain sequencing project: providing services to taxonomists for standard genome sequencing and annotation.</title>
        <authorList>
            <consortium name="The Broad Institute Genomics Platform"/>
            <consortium name="The Broad Institute Genome Sequencing Center for Infectious Disease"/>
            <person name="Wu L."/>
            <person name="Ma J."/>
        </authorList>
    </citation>
    <scope>NUCLEOTIDE SEQUENCE [LARGE SCALE GENOMIC DNA]</scope>
    <source>
        <strain evidence="9 10">JCM 16026</strain>
    </source>
</reference>
<evidence type="ECO:0000256" key="3">
    <source>
        <dbReference type="ARBA" id="ARBA00022729"/>
    </source>
</evidence>
<feature type="compositionally biased region" description="Pro residues" evidence="5">
    <location>
        <begin position="353"/>
        <end position="409"/>
    </location>
</feature>
<evidence type="ECO:0000256" key="2">
    <source>
        <dbReference type="ARBA" id="ARBA00022525"/>
    </source>
</evidence>
<proteinExistence type="predicted"/>
<keyword evidence="6" id="KW-1133">Transmembrane helix</keyword>
<dbReference type="Proteomes" id="UP001501599">
    <property type="component" value="Unassembled WGS sequence"/>
</dbReference>
<evidence type="ECO:0000313" key="9">
    <source>
        <dbReference type="EMBL" id="GAA2175899.1"/>
    </source>
</evidence>
<feature type="region of interest" description="Disordered" evidence="5">
    <location>
        <begin position="344"/>
        <end position="503"/>
    </location>
</feature>
<evidence type="ECO:0000256" key="5">
    <source>
        <dbReference type="SAM" id="MobiDB-lite"/>
    </source>
</evidence>
<evidence type="ECO:0000256" key="6">
    <source>
        <dbReference type="SAM" id="Phobius"/>
    </source>
</evidence>
<organism evidence="9 10">
    <name type="scientific">Agrococcus versicolor</name>
    <dbReference type="NCBI Taxonomy" id="501482"/>
    <lineage>
        <taxon>Bacteria</taxon>
        <taxon>Bacillati</taxon>
        <taxon>Actinomycetota</taxon>
        <taxon>Actinomycetes</taxon>
        <taxon>Micrococcales</taxon>
        <taxon>Microbacteriaceae</taxon>
        <taxon>Agrococcus</taxon>
    </lineage>
</organism>
<dbReference type="InterPro" id="IPR006311">
    <property type="entry name" value="TAT_signal"/>
</dbReference>
<evidence type="ECO:0000256" key="4">
    <source>
        <dbReference type="ARBA" id="ARBA00023088"/>
    </source>
</evidence>
<gene>
    <name evidence="9" type="ORF">GCM10009846_27590</name>
</gene>
<keyword evidence="2" id="KW-0964">Secreted</keyword>
<feature type="signal peptide" evidence="7">
    <location>
        <begin position="1"/>
        <end position="39"/>
    </location>
</feature>
<feature type="compositionally biased region" description="Pro residues" evidence="5">
    <location>
        <begin position="155"/>
        <end position="187"/>
    </location>
</feature>
<dbReference type="InterPro" id="IPR036278">
    <property type="entry name" value="Sialidase_sf"/>
</dbReference>
<feature type="domain" description="Gram-positive cocci surface proteins LPxTG" evidence="8">
    <location>
        <begin position="500"/>
        <end position="530"/>
    </location>
</feature>
<keyword evidence="4" id="KW-0572">Peptidoglycan-anchor</keyword>
<dbReference type="InterPro" id="IPR019931">
    <property type="entry name" value="LPXTG_anchor"/>
</dbReference>
<feature type="compositionally biased region" description="Pro residues" evidence="5">
    <location>
        <begin position="423"/>
        <end position="451"/>
    </location>
</feature>
<comment type="caution">
    <text evidence="9">The sequence shown here is derived from an EMBL/GenBank/DDBJ whole genome shotgun (WGS) entry which is preliminary data.</text>
</comment>
<evidence type="ECO:0000256" key="7">
    <source>
        <dbReference type="SAM" id="SignalP"/>
    </source>
</evidence>